<accession>A0A1G9ZQ62</accession>
<dbReference type="AlphaFoldDB" id="A0A1G9ZQ62"/>
<dbReference type="STRING" id="1005944.SAMN05192576_1815"/>
<dbReference type="EMBL" id="FNIC01000002">
    <property type="protein sequence ID" value="SDN23692.1"/>
    <property type="molecule type" value="Genomic_DNA"/>
</dbReference>
<proteinExistence type="predicted"/>
<organism evidence="2 3">
    <name type="scientific">Nocardioides szechwanensis</name>
    <dbReference type="NCBI Taxonomy" id="1005944"/>
    <lineage>
        <taxon>Bacteria</taxon>
        <taxon>Bacillati</taxon>
        <taxon>Actinomycetota</taxon>
        <taxon>Actinomycetes</taxon>
        <taxon>Propionibacteriales</taxon>
        <taxon>Nocardioidaceae</taxon>
        <taxon>Nocardioides</taxon>
    </lineage>
</organism>
<feature type="signal peptide" evidence="1">
    <location>
        <begin position="1"/>
        <end position="25"/>
    </location>
</feature>
<dbReference type="Proteomes" id="UP000199004">
    <property type="component" value="Unassembled WGS sequence"/>
</dbReference>
<evidence type="ECO:0000256" key="1">
    <source>
        <dbReference type="SAM" id="SignalP"/>
    </source>
</evidence>
<sequence>MKTLLSALSALTALVAGVLCAPALASDGAPDRAYEPPPKTIIGVEGDKANGFGIYYYDGTSIFPPTDSEAYAECGEYDRYVDRVRCRTEVRVWYRDLRDLQRSIDYARSQ</sequence>
<dbReference type="OrthoDB" id="3789473at2"/>
<keyword evidence="1" id="KW-0732">Signal</keyword>
<name>A0A1G9ZQ62_9ACTN</name>
<evidence type="ECO:0000313" key="2">
    <source>
        <dbReference type="EMBL" id="SDN23692.1"/>
    </source>
</evidence>
<reference evidence="2 3" key="1">
    <citation type="submission" date="2016-10" db="EMBL/GenBank/DDBJ databases">
        <authorList>
            <person name="de Groot N.N."/>
        </authorList>
    </citation>
    <scope>NUCLEOTIDE SEQUENCE [LARGE SCALE GENOMIC DNA]</scope>
    <source>
        <strain evidence="2 3">CGMCC 1.11147</strain>
    </source>
</reference>
<keyword evidence="3" id="KW-1185">Reference proteome</keyword>
<feature type="chain" id="PRO_5011603773" evidence="1">
    <location>
        <begin position="26"/>
        <end position="110"/>
    </location>
</feature>
<protein>
    <submittedName>
        <fullName evidence="2">Uncharacterized protein</fullName>
    </submittedName>
</protein>
<gene>
    <name evidence="2" type="ORF">SAMN05192576_1815</name>
</gene>
<evidence type="ECO:0000313" key="3">
    <source>
        <dbReference type="Proteomes" id="UP000199004"/>
    </source>
</evidence>
<dbReference type="RefSeq" id="WP_091023889.1">
    <property type="nucleotide sequence ID" value="NZ_BKAE01000019.1"/>
</dbReference>